<dbReference type="InterPro" id="IPR036388">
    <property type="entry name" value="WH-like_DNA-bd_sf"/>
</dbReference>
<dbReference type="Pfam" id="PF13601">
    <property type="entry name" value="HTH_34"/>
    <property type="match status" value="1"/>
</dbReference>
<accession>A0ABV8U4V4</accession>
<evidence type="ECO:0000259" key="1">
    <source>
        <dbReference type="Pfam" id="PF13601"/>
    </source>
</evidence>
<evidence type="ECO:0000313" key="2">
    <source>
        <dbReference type="EMBL" id="MFC4337415.1"/>
    </source>
</evidence>
<dbReference type="PANTHER" id="PTHR37318">
    <property type="entry name" value="BSL7504 PROTEIN"/>
    <property type="match status" value="1"/>
</dbReference>
<sequence>MTEQPRTRLTNVIHSPTRLAILGALRSVDRTDFGDLRDSLELADSDLSRQLRILEEERLIEIAKFRVKRKPVTRVRLSESGRRRFEDYLAELRKVVNSSV</sequence>
<dbReference type="RefSeq" id="WP_380624388.1">
    <property type="nucleotide sequence ID" value="NZ_JBHSDK010000030.1"/>
</dbReference>
<name>A0ABV8U4V4_9ACTN</name>
<dbReference type="PANTHER" id="PTHR37318:SF1">
    <property type="entry name" value="BSL7504 PROTEIN"/>
    <property type="match status" value="1"/>
</dbReference>
<comment type="caution">
    <text evidence="2">The sequence shown here is derived from an EMBL/GenBank/DDBJ whole genome shotgun (WGS) entry which is preliminary data.</text>
</comment>
<dbReference type="InterPro" id="IPR036390">
    <property type="entry name" value="WH_DNA-bd_sf"/>
</dbReference>
<proteinExistence type="predicted"/>
<organism evidence="2 3">
    <name type="scientific">Salininema proteolyticum</name>
    <dbReference type="NCBI Taxonomy" id="1607685"/>
    <lineage>
        <taxon>Bacteria</taxon>
        <taxon>Bacillati</taxon>
        <taxon>Actinomycetota</taxon>
        <taxon>Actinomycetes</taxon>
        <taxon>Glycomycetales</taxon>
        <taxon>Glycomycetaceae</taxon>
        <taxon>Salininema</taxon>
    </lineage>
</organism>
<dbReference type="InterPro" id="IPR027395">
    <property type="entry name" value="WH_DNA-bd_dom"/>
</dbReference>
<dbReference type="SUPFAM" id="SSF46785">
    <property type="entry name" value="Winged helix' DNA-binding domain"/>
    <property type="match status" value="1"/>
</dbReference>
<feature type="domain" description="Winged helix DNA-binding" evidence="1">
    <location>
        <begin position="18"/>
        <end position="96"/>
    </location>
</feature>
<protein>
    <submittedName>
        <fullName evidence="2">Transcriptional regulator</fullName>
    </submittedName>
</protein>
<evidence type="ECO:0000313" key="3">
    <source>
        <dbReference type="Proteomes" id="UP001595823"/>
    </source>
</evidence>
<reference evidence="3" key="1">
    <citation type="journal article" date="2019" name="Int. J. Syst. Evol. Microbiol.">
        <title>The Global Catalogue of Microorganisms (GCM) 10K type strain sequencing project: providing services to taxonomists for standard genome sequencing and annotation.</title>
        <authorList>
            <consortium name="The Broad Institute Genomics Platform"/>
            <consortium name="The Broad Institute Genome Sequencing Center for Infectious Disease"/>
            <person name="Wu L."/>
            <person name="Ma J."/>
        </authorList>
    </citation>
    <scope>NUCLEOTIDE SEQUENCE [LARGE SCALE GENOMIC DNA]</scope>
    <source>
        <strain evidence="3">IBRC-M 10908</strain>
    </source>
</reference>
<gene>
    <name evidence="2" type="ORF">ACFPET_19640</name>
</gene>
<keyword evidence="3" id="KW-1185">Reference proteome</keyword>
<dbReference type="EMBL" id="JBHSDK010000030">
    <property type="protein sequence ID" value="MFC4337415.1"/>
    <property type="molecule type" value="Genomic_DNA"/>
</dbReference>
<dbReference type="Gene3D" id="1.10.10.10">
    <property type="entry name" value="Winged helix-like DNA-binding domain superfamily/Winged helix DNA-binding domain"/>
    <property type="match status" value="1"/>
</dbReference>
<dbReference type="Proteomes" id="UP001595823">
    <property type="component" value="Unassembled WGS sequence"/>
</dbReference>